<sequence>MILLADSGSTKTDWCVVDNGQAVLTIKTKGTNPFFQTEEEIAQEINSALVPELPSTDIEDVFFYGAGCTPEKLPILEAALRKHLHITGRCEVATDMLAAARSLCGHRPGIACILGTGSNSCAYDGEKIIKNVSPLGFILGDEGSGAVLGKTLVGDVLKNQLPQDIVKAFHDEYQLTNADIIDRVYRQKLPNRFLAGFVPFLAKHIDNAAVRQLVVDGFRRFLVRNVKQYDHWNQLLIGFNGSIAYYFRQPLEEALKAEGMTLGKIIQAPMEGLIAYHTNQE</sequence>
<keyword evidence="3" id="KW-1185">Reference proteome</keyword>
<evidence type="ECO:0000313" key="2">
    <source>
        <dbReference type="EMBL" id="MBO1362232.1"/>
    </source>
</evidence>
<dbReference type="EMBL" id="JAERMS010000001">
    <property type="protein sequence ID" value="MBO1362232.1"/>
    <property type="molecule type" value="Genomic_DNA"/>
</dbReference>
<gene>
    <name evidence="2" type="ORF">JHU38_00290</name>
</gene>
<dbReference type="Proteomes" id="UP000664265">
    <property type="component" value="Unassembled WGS sequence"/>
</dbReference>
<dbReference type="InterPro" id="IPR002731">
    <property type="entry name" value="ATPase_BadF"/>
</dbReference>
<dbReference type="InterPro" id="IPR052519">
    <property type="entry name" value="Euk-type_GlcNAc_Kinase"/>
</dbReference>
<evidence type="ECO:0000313" key="3">
    <source>
        <dbReference type="Proteomes" id="UP000664265"/>
    </source>
</evidence>
<dbReference type="PANTHER" id="PTHR43190">
    <property type="entry name" value="N-ACETYL-D-GLUCOSAMINE KINASE"/>
    <property type="match status" value="1"/>
</dbReference>
<dbReference type="SUPFAM" id="SSF53067">
    <property type="entry name" value="Actin-like ATPase domain"/>
    <property type="match status" value="2"/>
</dbReference>
<accession>A0ABS3M261</accession>
<protein>
    <submittedName>
        <fullName evidence="2">ATPase</fullName>
    </submittedName>
</protein>
<dbReference type="PANTHER" id="PTHR43190:SF3">
    <property type="entry name" value="N-ACETYL-D-GLUCOSAMINE KINASE"/>
    <property type="match status" value="1"/>
</dbReference>
<feature type="domain" description="ATPase BadF/BadG/BcrA/BcrD type" evidence="1">
    <location>
        <begin position="6"/>
        <end position="152"/>
    </location>
</feature>
<dbReference type="CDD" id="cd24079">
    <property type="entry name" value="ASKHA_NBD_PG1100-like"/>
    <property type="match status" value="1"/>
</dbReference>
<reference evidence="2 3" key="1">
    <citation type="submission" date="2021-01" db="EMBL/GenBank/DDBJ databases">
        <title>Prevotella A2931 sp. nov.</title>
        <authorList>
            <person name="Buhl M."/>
            <person name="Oberhettinger P."/>
        </authorList>
    </citation>
    <scope>NUCLEOTIDE SEQUENCE [LARGE SCALE GENOMIC DNA]</scope>
    <source>
        <strain evidence="2 3">A2931</strain>
    </source>
</reference>
<dbReference type="Gene3D" id="3.30.420.40">
    <property type="match status" value="2"/>
</dbReference>
<proteinExistence type="predicted"/>
<name>A0ABS3M261_9BACT</name>
<dbReference type="InterPro" id="IPR043129">
    <property type="entry name" value="ATPase_NBD"/>
</dbReference>
<dbReference type="RefSeq" id="WP_107581572.1">
    <property type="nucleotide sequence ID" value="NZ_JAERMS010000001.1"/>
</dbReference>
<comment type="caution">
    <text evidence="2">The sequence shown here is derived from an EMBL/GenBank/DDBJ whole genome shotgun (WGS) entry which is preliminary data.</text>
</comment>
<dbReference type="Gene3D" id="1.10.720.160">
    <property type="match status" value="1"/>
</dbReference>
<evidence type="ECO:0000259" key="1">
    <source>
        <dbReference type="Pfam" id="PF01869"/>
    </source>
</evidence>
<dbReference type="Pfam" id="PF01869">
    <property type="entry name" value="BcrAD_BadFG"/>
    <property type="match status" value="1"/>
</dbReference>
<organism evidence="2 3">
    <name type="scientific">Prevotella illustrans</name>
    <dbReference type="NCBI Taxonomy" id="2800387"/>
    <lineage>
        <taxon>Bacteria</taxon>
        <taxon>Pseudomonadati</taxon>
        <taxon>Bacteroidota</taxon>
        <taxon>Bacteroidia</taxon>
        <taxon>Bacteroidales</taxon>
        <taxon>Prevotellaceae</taxon>
        <taxon>Prevotella</taxon>
    </lineage>
</organism>